<evidence type="ECO:0000313" key="2">
    <source>
        <dbReference type="Proteomes" id="UP000596661"/>
    </source>
</evidence>
<sequence length="79" mass="8689">FGFSLCFGPNLSPGSRTELLVHSRPSYPNPNIRINITGLDAVAVSVRVPFTSFGWDRGVVGLRCRRPQLQCPNAVPCFE</sequence>
<dbReference type="Proteomes" id="UP000596661">
    <property type="component" value="Unassembled WGS sequence"/>
</dbReference>
<name>A0A803QRV4_CANSA</name>
<evidence type="ECO:0000313" key="1">
    <source>
        <dbReference type="EnsemblPlants" id="cds.evm.model.ctgX2.20"/>
    </source>
</evidence>
<accession>A0A803QRV4</accession>
<dbReference type="EnsemblPlants" id="evm.model.ctgX2.20">
    <property type="protein sequence ID" value="cds.evm.model.ctgX2.20"/>
    <property type="gene ID" value="evm.TU.ctgX2.20"/>
</dbReference>
<reference evidence="1" key="1">
    <citation type="submission" date="2021-03" db="UniProtKB">
        <authorList>
            <consortium name="EnsemblPlants"/>
        </authorList>
    </citation>
    <scope>IDENTIFICATION</scope>
</reference>
<keyword evidence="2" id="KW-1185">Reference proteome</keyword>
<organism evidence="1 2">
    <name type="scientific">Cannabis sativa</name>
    <name type="common">Hemp</name>
    <name type="synonym">Marijuana</name>
    <dbReference type="NCBI Taxonomy" id="3483"/>
    <lineage>
        <taxon>Eukaryota</taxon>
        <taxon>Viridiplantae</taxon>
        <taxon>Streptophyta</taxon>
        <taxon>Embryophyta</taxon>
        <taxon>Tracheophyta</taxon>
        <taxon>Spermatophyta</taxon>
        <taxon>Magnoliopsida</taxon>
        <taxon>eudicotyledons</taxon>
        <taxon>Gunneridae</taxon>
        <taxon>Pentapetalae</taxon>
        <taxon>rosids</taxon>
        <taxon>fabids</taxon>
        <taxon>Rosales</taxon>
        <taxon>Cannabaceae</taxon>
        <taxon>Cannabis</taxon>
    </lineage>
</organism>
<proteinExistence type="predicted"/>
<dbReference type="Gramene" id="evm.model.ctgX2.20">
    <property type="protein sequence ID" value="cds.evm.model.ctgX2.20"/>
    <property type="gene ID" value="evm.TU.ctgX2.20"/>
</dbReference>
<protein>
    <submittedName>
        <fullName evidence="1">Uncharacterized protein</fullName>
    </submittedName>
</protein>
<dbReference type="AlphaFoldDB" id="A0A803QRV4"/>